<dbReference type="GO" id="GO:0071038">
    <property type="term" value="P:TRAMP-dependent tRNA surveillance pathway"/>
    <property type="evidence" value="ECO:0007669"/>
    <property type="project" value="TreeGrafter"/>
</dbReference>
<evidence type="ECO:0000256" key="2">
    <source>
        <dbReference type="ARBA" id="ARBA00004604"/>
    </source>
</evidence>
<comment type="similarity">
    <text evidence="3">Belongs to the RNase PH family.</text>
</comment>
<dbReference type="GO" id="GO:0016075">
    <property type="term" value="P:rRNA catabolic process"/>
    <property type="evidence" value="ECO:0007669"/>
    <property type="project" value="TreeGrafter"/>
</dbReference>
<feature type="domain" description="Exoribonuclease phosphorolytic" evidence="7">
    <location>
        <begin position="188"/>
        <end position="327"/>
    </location>
</feature>
<reference evidence="9" key="1">
    <citation type="submission" date="2023-11" db="UniProtKB">
        <authorList>
            <consortium name="WormBaseParasite"/>
        </authorList>
    </citation>
    <scope>IDENTIFICATION</scope>
</reference>
<evidence type="ECO:0000256" key="4">
    <source>
        <dbReference type="ARBA" id="ARBA00022490"/>
    </source>
</evidence>
<keyword evidence="5" id="KW-0271">Exosome</keyword>
<dbReference type="GO" id="GO:0034475">
    <property type="term" value="P:U4 snRNA 3'-end processing"/>
    <property type="evidence" value="ECO:0007669"/>
    <property type="project" value="TreeGrafter"/>
</dbReference>
<dbReference type="GO" id="GO:0071028">
    <property type="term" value="P:nuclear mRNA surveillance"/>
    <property type="evidence" value="ECO:0007669"/>
    <property type="project" value="TreeGrafter"/>
</dbReference>
<dbReference type="AlphaFoldDB" id="A0AA84Z952"/>
<sequence>MTSNINHTNEQLPRTENHSELKEVLKPCGKLPPTNDITLDRSYFKRKVPMIFVGIQCDKHVKTSLEKLRPFFCPFIRLPKISKTYRDSNGSLRKLMLVQMPEPDKILQFITDLNQWNVDLPKDYSNIQPVDLSVPKLPECLNDLKAENSLNDEAFKKANLKVSDCALPDVVVVNSEKIRIEDRDCLEFADINVAAGVLTSCHGSALVKVGKTQVIAGVKVKVIPESGNSGNITCNVEFAGLCHRSSRLNAPQPKYAQWLSSTIQRLLNNFAFPSIENQLNIFSINDPNILTPVASYTLKLDVFVLHDDGCLLDACVPAALVSLCTTKWTKLYAVTDEQAAGSYLELYKPGPQNETKSLKINEWPVSLSFCFVPRPVADRKSKTVPIIAQPTKRELDIWDTDAGPVHITVSQGAVVDLSAVNAFLTGLWDSLFVAGANESDVVNSWEVLFDSAVSHAQKVLQIIQKAIN</sequence>
<dbReference type="WBParaSite" id="SMRG1_14540.1">
    <property type="protein sequence ID" value="SMRG1_14540.1"/>
    <property type="gene ID" value="SMRG1_14540"/>
</dbReference>
<protein>
    <recommendedName>
        <fullName evidence="6">Ribosomal RNA-processing protein 42</fullName>
    </recommendedName>
</protein>
<dbReference type="Pfam" id="PF01138">
    <property type="entry name" value="RNase_PH"/>
    <property type="match status" value="1"/>
</dbReference>
<dbReference type="GO" id="GO:0035925">
    <property type="term" value="F:mRNA 3'-UTR AU-rich region binding"/>
    <property type="evidence" value="ECO:0007669"/>
    <property type="project" value="TreeGrafter"/>
</dbReference>
<evidence type="ECO:0000256" key="3">
    <source>
        <dbReference type="ARBA" id="ARBA00006678"/>
    </source>
</evidence>
<dbReference type="PANTHER" id="PTHR11097:SF8">
    <property type="entry name" value="EXOSOME COMPLEX COMPONENT RRP42"/>
    <property type="match status" value="1"/>
</dbReference>
<dbReference type="GO" id="GO:0000467">
    <property type="term" value="P:exonucleolytic trimming to generate mature 3'-end of 5.8S rRNA from tricistronic rRNA transcript (SSU-rRNA, 5.8S rRNA, LSU-rRNA)"/>
    <property type="evidence" value="ECO:0007669"/>
    <property type="project" value="TreeGrafter"/>
</dbReference>
<name>A0AA84Z952_9TREM</name>
<dbReference type="GO" id="GO:0005730">
    <property type="term" value="C:nucleolus"/>
    <property type="evidence" value="ECO:0007669"/>
    <property type="project" value="UniProtKB-SubCell"/>
</dbReference>
<evidence type="ECO:0000313" key="8">
    <source>
        <dbReference type="Proteomes" id="UP000050790"/>
    </source>
</evidence>
<dbReference type="GO" id="GO:0000177">
    <property type="term" value="C:cytoplasmic exosome (RNase complex)"/>
    <property type="evidence" value="ECO:0007669"/>
    <property type="project" value="TreeGrafter"/>
</dbReference>
<evidence type="ECO:0000313" key="9">
    <source>
        <dbReference type="WBParaSite" id="SMRG1_14540.1"/>
    </source>
</evidence>
<proteinExistence type="inferred from homology"/>
<evidence type="ECO:0000256" key="1">
    <source>
        <dbReference type="ARBA" id="ARBA00004496"/>
    </source>
</evidence>
<dbReference type="Gene3D" id="3.30.230.70">
    <property type="entry name" value="GHMP Kinase, N-terminal domain"/>
    <property type="match status" value="1"/>
</dbReference>
<dbReference type="InterPro" id="IPR050590">
    <property type="entry name" value="Exosome_comp_Rrp42_subfam"/>
</dbReference>
<dbReference type="InterPro" id="IPR020568">
    <property type="entry name" value="Ribosomal_Su5_D2-typ_SF"/>
</dbReference>
<evidence type="ECO:0000259" key="7">
    <source>
        <dbReference type="Pfam" id="PF01138"/>
    </source>
</evidence>
<dbReference type="GO" id="GO:0071035">
    <property type="term" value="P:nuclear polyadenylation-dependent rRNA catabolic process"/>
    <property type="evidence" value="ECO:0007669"/>
    <property type="project" value="TreeGrafter"/>
</dbReference>
<evidence type="ECO:0000256" key="6">
    <source>
        <dbReference type="ARBA" id="ARBA00042523"/>
    </source>
</evidence>
<dbReference type="SUPFAM" id="SSF54211">
    <property type="entry name" value="Ribosomal protein S5 domain 2-like"/>
    <property type="match status" value="1"/>
</dbReference>
<accession>A0AA84Z952</accession>
<evidence type="ECO:0000256" key="5">
    <source>
        <dbReference type="ARBA" id="ARBA00022835"/>
    </source>
</evidence>
<dbReference type="Proteomes" id="UP000050790">
    <property type="component" value="Unassembled WGS sequence"/>
</dbReference>
<dbReference type="GO" id="GO:0034473">
    <property type="term" value="P:U1 snRNA 3'-end processing"/>
    <property type="evidence" value="ECO:0007669"/>
    <property type="project" value="TreeGrafter"/>
</dbReference>
<organism evidence="8 9">
    <name type="scientific">Schistosoma margrebowiei</name>
    <dbReference type="NCBI Taxonomy" id="48269"/>
    <lineage>
        <taxon>Eukaryota</taxon>
        <taxon>Metazoa</taxon>
        <taxon>Spiralia</taxon>
        <taxon>Lophotrochozoa</taxon>
        <taxon>Platyhelminthes</taxon>
        <taxon>Trematoda</taxon>
        <taxon>Digenea</taxon>
        <taxon>Strigeidida</taxon>
        <taxon>Schistosomatoidea</taxon>
        <taxon>Schistosomatidae</taxon>
        <taxon>Schistosoma</taxon>
    </lineage>
</organism>
<dbReference type="GO" id="GO:0000176">
    <property type="term" value="C:nuclear exosome (RNase complex)"/>
    <property type="evidence" value="ECO:0007669"/>
    <property type="project" value="TreeGrafter"/>
</dbReference>
<keyword evidence="4" id="KW-0963">Cytoplasm</keyword>
<dbReference type="GO" id="GO:0034476">
    <property type="term" value="P:U5 snRNA 3'-end processing"/>
    <property type="evidence" value="ECO:0007669"/>
    <property type="project" value="TreeGrafter"/>
</dbReference>
<dbReference type="InterPro" id="IPR027408">
    <property type="entry name" value="PNPase/RNase_PH_dom_sf"/>
</dbReference>
<dbReference type="PANTHER" id="PTHR11097">
    <property type="entry name" value="EXOSOME COMPLEX EXONUCLEASE RIBOSOMAL RNA PROCESSING PROTEIN"/>
    <property type="match status" value="1"/>
</dbReference>
<dbReference type="InterPro" id="IPR001247">
    <property type="entry name" value="ExoRNase_PH_dom1"/>
</dbReference>
<comment type="subcellular location">
    <subcellularLocation>
        <location evidence="1">Cytoplasm</location>
    </subcellularLocation>
    <subcellularLocation>
        <location evidence="2">Nucleus</location>
        <location evidence="2">Nucleolus</location>
    </subcellularLocation>
</comment>